<name>A0A1H1SBM9_9FLAO</name>
<sequence>MRYFMYTLILGFALSFNSCAKRVVVAQPTTVTVVKQLPRSYKVVRIKGKRYYFFNGKHYKKTRKGYVIVRV</sequence>
<dbReference type="InterPro" id="IPR045398">
    <property type="entry name" value="DUF6515"/>
</dbReference>
<dbReference type="RefSeq" id="WP_244266748.1">
    <property type="nucleotide sequence ID" value="NZ_JBLXAG010000032.1"/>
</dbReference>
<keyword evidence="3" id="KW-1185">Reference proteome</keyword>
<evidence type="ECO:0000313" key="2">
    <source>
        <dbReference type="EMBL" id="SDS45208.1"/>
    </source>
</evidence>
<dbReference type="EMBL" id="LT629774">
    <property type="protein sequence ID" value="SDS45208.1"/>
    <property type="molecule type" value="Genomic_DNA"/>
</dbReference>
<protein>
    <submittedName>
        <fullName evidence="2">Uncharacterized protein</fullName>
    </submittedName>
</protein>
<organism evidence="2 3">
    <name type="scientific">Winogradskyella sediminis</name>
    <dbReference type="NCBI Taxonomy" id="1382466"/>
    <lineage>
        <taxon>Bacteria</taxon>
        <taxon>Pseudomonadati</taxon>
        <taxon>Bacteroidota</taxon>
        <taxon>Flavobacteriia</taxon>
        <taxon>Flavobacteriales</taxon>
        <taxon>Flavobacteriaceae</taxon>
        <taxon>Winogradskyella</taxon>
    </lineage>
</organism>
<accession>A0A1H1SBM9</accession>
<keyword evidence="1" id="KW-0732">Signal</keyword>
<dbReference type="AlphaFoldDB" id="A0A1H1SBM9"/>
<gene>
    <name evidence="2" type="ORF">SAMN04489797_1631</name>
</gene>
<evidence type="ECO:0000313" key="3">
    <source>
        <dbReference type="Proteomes" id="UP000198963"/>
    </source>
</evidence>
<evidence type="ECO:0000256" key="1">
    <source>
        <dbReference type="SAM" id="SignalP"/>
    </source>
</evidence>
<dbReference type="Pfam" id="PF20125">
    <property type="entry name" value="DUF6515"/>
    <property type="match status" value="1"/>
</dbReference>
<dbReference type="Proteomes" id="UP000198963">
    <property type="component" value="Chromosome I"/>
</dbReference>
<feature type="chain" id="PRO_5009259861" evidence="1">
    <location>
        <begin position="21"/>
        <end position="71"/>
    </location>
</feature>
<proteinExistence type="predicted"/>
<reference evidence="2 3" key="1">
    <citation type="submission" date="2016-10" db="EMBL/GenBank/DDBJ databases">
        <authorList>
            <person name="Varghese N."/>
            <person name="Submissions S."/>
        </authorList>
    </citation>
    <scope>NUCLEOTIDE SEQUENCE [LARGE SCALE GENOMIC DNA]</scope>
    <source>
        <strain evidence="2 3">RHA_55</strain>
    </source>
</reference>
<feature type="signal peptide" evidence="1">
    <location>
        <begin position="1"/>
        <end position="20"/>
    </location>
</feature>